<evidence type="ECO:0000256" key="2">
    <source>
        <dbReference type="SAM" id="SignalP"/>
    </source>
</evidence>
<dbReference type="OrthoDB" id="2333849at2759"/>
<reference evidence="3 4" key="1">
    <citation type="submission" date="2018-06" db="EMBL/GenBank/DDBJ databases">
        <title>Comparative genomics reveals the genomic features of Rhizophagus irregularis, R. cerebriforme, R. diaphanum and Gigaspora rosea, and their symbiotic lifestyle signature.</title>
        <authorList>
            <person name="Morin E."/>
            <person name="San Clemente H."/>
            <person name="Chen E.C.H."/>
            <person name="De La Providencia I."/>
            <person name="Hainaut M."/>
            <person name="Kuo A."/>
            <person name="Kohler A."/>
            <person name="Murat C."/>
            <person name="Tang N."/>
            <person name="Roy S."/>
            <person name="Loubradou J."/>
            <person name="Henrissat B."/>
            <person name="Grigoriev I.V."/>
            <person name="Corradi N."/>
            <person name="Roux C."/>
            <person name="Martin F.M."/>
        </authorList>
    </citation>
    <scope>NUCLEOTIDE SEQUENCE [LARGE SCALE GENOMIC DNA]</scope>
    <source>
        <strain evidence="3 4">DAOM 227022</strain>
    </source>
</reference>
<sequence>MKKSLLILLVFLYTSIELILVNATCWDYPNPFRPLEKVPSLVCGLQTKKGRDNRVKVLTPNDVFQFKFTCDVQDRILCNKAEKEFKSAGVLIAKLINFNTSIRVNVTFGNFCKDFRTCDDNIIGKAITARTIPLQDDENVVRQYPQALAKQFYLDPEPQWGDYDINAYFNLHFDNPDFKSTVLHELIHGLEISSGWENYFSDQPVASNPGFLGLNSNQVTFTSLTSSFNILYVFIIVLIIFSYT</sequence>
<feature type="transmembrane region" description="Helical" evidence="1">
    <location>
        <begin position="224"/>
        <end position="243"/>
    </location>
</feature>
<dbReference type="EMBL" id="QKYT01000276">
    <property type="protein sequence ID" value="RIA88152.1"/>
    <property type="molecule type" value="Genomic_DNA"/>
</dbReference>
<keyword evidence="1" id="KW-0812">Transmembrane</keyword>
<name>A0A397SR02_9GLOM</name>
<keyword evidence="2" id="KW-0732">Signal</keyword>
<keyword evidence="1" id="KW-0472">Membrane</keyword>
<organism evidence="3 4">
    <name type="scientific">Glomus cerebriforme</name>
    <dbReference type="NCBI Taxonomy" id="658196"/>
    <lineage>
        <taxon>Eukaryota</taxon>
        <taxon>Fungi</taxon>
        <taxon>Fungi incertae sedis</taxon>
        <taxon>Mucoromycota</taxon>
        <taxon>Glomeromycotina</taxon>
        <taxon>Glomeromycetes</taxon>
        <taxon>Glomerales</taxon>
        <taxon>Glomeraceae</taxon>
        <taxon>Glomus</taxon>
    </lineage>
</organism>
<feature type="signal peptide" evidence="2">
    <location>
        <begin position="1"/>
        <end position="23"/>
    </location>
</feature>
<evidence type="ECO:0000256" key="1">
    <source>
        <dbReference type="SAM" id="Phobius"/>
    </source>
</evidence>
<keyword evidence="4" id="KW-1185">Reference proteome</keyword>
<feature type="chain" id="PRO_5017237613" description="Lysine-specific metallo-endopeptidase domain-containing protein" evidence="2">
    <location>
        <begin position="24"/>
        <end position="244"/>
    </location>
</feature>
<evidence type="ECO:0000313" key="4">
    <source>
        <dbReference type="Proteomes" id="UP000265703"/>
    </source>
</evidence>
<gene>
    <name evidence="3" type="ORF">C1645_255230</name>
</gene>
<comment type="caution">
    <text evidence="3">The sequence shown here is derived from an EMBL/GenBank/DDBJ whole genome shotgun (WGS) entry which is preliminary data.</text>
</comment>
<evidence type="ECO:0000313" key="3">
    <source>
        <dbReference type="EMBL" id="RIA88152.1"/>
    </source>
</evidence>
<protein>
    <recommendedName>
        <fullName evidence="5">Lysine-specific metallo-endopeptidase domain-containing protein</fullName>
    </recommendedName>
</protein>
<keyword evidence="1" id="KW-1133">Transmembrane helix</keyword>
<evidence type="ECO:0008006" key="5">
    <source>
        <dbReference type="Google" id="ProtNLM"/>
    </source>
</evidence>
<dbReference type="AlphaFoldDB" id="A0A397SR02"/>
<dbReference type="STRING" id="658196.A0A397SR02"/>
<accession>A0A397SR02</accession>
<dbReference type="Proteomes" id="UP000265703">
    <property type="component" value="Unassembled WGS sequence"/>
</dbReference>
<proteinExistence type="predicted"/>